<reference evidence="3 4" key="1">
    <citation type="submission" date="2024-09" db="EMBL/GenBank/DDBJ databases">
        <authorList>
            <person name="Zhang Z.-H."/>
        </authorList>
    </citation>
    <scope>NUCLEOTIDE SEQUENCE [LARGE SCALE GENOMIC DNA]</scope>
    <source>
        <strain evidence="3 4">HHTR114</strain>
    </source>
</reference>
<evidence type="ECO:0000313" key="3">
    <source>
        <dbReference type="EMBL" id="MFC6036793.1"/>
    </source>
</evidence>
<dbReference type="InterPro" id="IPR018247">
    <property type="entry name" value="EF_Hand_1_Ca_BS"/>
</dbReference>
<evidence type="ECO:0000256" key="2">
    <source>
        <dbReference type="SAM" id="SignalP"/>
    </source>
</evidence>
<name>A0ABW1KXH4_9PROT</name>
<dbReference type="Proteomes" id="UP001596116">
    <property type="component" value="Unassembled WGS sequence"/>
</dbReference>
<evidence type="ECO:0000313" key="4">
    <source>
        <dbReference type="Proteomes" id="UP001596116"/>
    </source>
</evidence>
<organism evidence="3 4">
    <name type="scientific">Hyphococcus aureus</name>
    <dbReference type="NCBI Taxonomy" id="2666033"/>
    <lineage>
        <taxon>Bacteria</taxon>
        <taxon>Pseudomonadati</taxon>
        <taxon>Pseudomonadota</taxon>
        <taxon>Alphaproteobacteria</taxon>
        <taxon>Parvularculales</taxon>
        <taxon>Parvularculaceae</taxon>
        <taxon>Hyphococcus</taxon>
    </lineage>
</organism>
<feature type="chain" id="PRO_5046753570" description="EF-hand domain-containing protein" evidence="2">
    <location>
        <begin position="22"/>
        <end position="181"/>
    </location>
</feature>
<dbReference type="InterPro" id="IPR011992">
    <property type="entry name" value="EF-hand-dom_pair"/>
</dbReference>
<dbReference type="SUPFAM" id="SSF47473">
    <property type="entry name" value="EF-hand"/>
    <property type="match status" value="1"/>
</dbReference>
<sequence length="181" mass="19148">MLRMLILGASAFALAPLAANAQQTMTPETEGSVNIEAGATIIDASQVVTRDEAKLYAESEFLQADQNDDGTVDQSEFLAYAAARAPINDPALSIPDEAIDTEGATPPETAGMEAKAETATTAEEQFAEISKGDEAISHDELVEARVAQFDEADQNDDEALDETERQQFAALAKVKAPGSTL</sequence>
<feature type="region of interest" description="Disordered" evidence="1">
    <location>
        <begin position="97"/>
        <end position="116"/>
    </location>
</feature>
<keyword evidence="4" id="KW-1185">Reference proteome</keyword>
<accession>A0ABW1KXH4</accession>
<dbReference type="EMBL" id="JBHPON010000002">
    <property type="protein sequence ID" value="MFC6036793.1"/>
    <property type="molecule type" value="Genomic_DNA"/>
</dbReference>
<dbReference type="Gene3D" id="1.10.238.10">
    <property type="entry name" value="EF-hand"/>
    <property type="match status" value="1"/>
</dbReference>
<evidence type="ECO:0000256" key="1">
    <source>
        <dbReference type="SAM" id="MobiDB-lite"/>
    </source>
</evidence>
<dbReference type="PROSITE" id="PS00018">
    <property type="entry name" value="EF_HAND_1"/>
    <property type="match status" value="1"/>
</dbReference>
<dbReference type="RefSeq" id="WP_379881961.1">
    <property type="nucleotide sequence ID" value="NZ_JBHPON010000002.1"/>
</dbReference>
<evidence type="ECO:0008006" key="5">
    <source>
        <dbReference type="Google" id="ProtNLM"/>
    </source>
</evidence>
<comment type="caution">
    <text evidence="3">The sequence shown here is derived from an EMBL/GenBank/DDBJ whole genome shotgun (WGS) entry which is preliminary data.</text>
</comment>
<gene>
    <name evidence="3" type="ORF">ACFMB1_14640</name>
</gene>
<feature type="signal peptide" evidence="2">
    <location>
        <begin position="1"/>
        <end position="21"/>
    </location>
</feature>
<proteinExistence type="predicted"/>
<keyword evidence="2" id="KW-0732">Signal</keyword>
<protein>
    <recommendedName>
        <fullName evidence="5">EF-hand domain-containing protein</fullName>
    </recommendedName>
</protein>